<dbReference type="PANTHER" id="PTHR13847">
    <property type="entry name" value="SARCOSINE DEHYDROGENASE-RELATED"/>
    <property type="match status" value="1"/>
</dbReference>
<evidence type="ECO:0000259" key="2">
    <source>
        <dbReference type="Pfam" id="PF01266"/>
    </source>
</evidence>
<dbReference type="InterPro" id="IPR006076">
    <property type="entry name" value="FAD-dep_OxRdtase"/>
</dbReference>
<organism evidence="3 4">
    <name type="scientific">Celeribacter neptunius</name>
    <dbReference type="NCBI Taxonomy" id="588602"/>
    <lineage>
        <taxon>Bacteria</taxon>
        <taxon>Pseudomonadati</taxon>
        <taxon>Pseudomonadota</taxon>
        <taxon>Alphaproteobacteria</taxon>
        <taxon>Rhodobacterales</taxon>
        <taxon>Roseobacteraceae</taxon>
        <taxon>Celeribacter</taxon>
    </lineage>
</organism>
<dbReference type="GO" id="GO:0016491">
    <property type="term" value="F:oxidoreductase activity"/>
    <property type="evidence" value="ECO:0007669"/>
    <property type="project" value="UniProtKB-KW"/>
</dbReference>
<gene>
    <name evidence="3" type="ORF">SAMN04487991_2875</name>
</gene>
<accession>A0A1I3TXE2</accession>
<dbReference type="OrthoDB" id="9806601at2"/>
<dbReference type="Gene3D" id="3.50.50.60">
    <property type="entry name" value="FAD/NAD(P)-binding domain"/>
    <property type="match status" value="1"/>
</dbReference>
<dbReference type="Pfam" id="PF01266">
    <property type="entry name" value="DAO"/>
    <property type="match status" value="1"/>
</dbReference>
<keyword evidence="4" id="KW-1185">Reference proteome</keyword>
<evidence type="ECO:0000313" key="4">
    <source>
        <dbReference type="Proteomes" id="UP000199630"/>
    </source>
</evidence>
<dbReference type="Proteomes" id="UP000199630">
    <property type="component" value="Unassembled WGS sequence"/>
</dbReference>
<proteinExistence type="predicted"/>
<keyword evidence="1" id="KW-0560">Oxidoreductase</keyword>
<dbReference type="SUPFAM" id="SSF51905">
    <property type="entry name" value="FAD/NAD(P)-binding domain"/>
    <property type="match status" value="1"/>
</dbReference>
<dbReference type="Gene3D" id="3.30.9.10">
    <property type="entry name" value="D-Amino Acid Oxidase, subunit A, domain 2"/>
    <property type="match status" value="1"/>
</dbReference>
<feature type="domain" description="FAD dependent oxidoreductase" evidence="2">
    <location>
        <begin position="40"/>
        <end position="403"/>
    </location>
</feature>
<dbReference type="PANTHER" id="PTHR13847:SF285">
    <property type="entry name" value="FAD DEPENDENT OXIDOREDUCTASE DOMAIN-CONTAINING PROTEIN"/>
    <property type="match status" value="1"/>
</dbReference>
<dbReference type="InterPro" id="IPR036188">
    <property type="entry name" value="FAD/NAD-bd_sf"/>
</dbReference>
<protein>
    <submittedName>
        <fullName evidence="3">Glycine/D-amino acid oxidase</fullName>
    </submittedName>
</protein>
<dbReference type="STRING" id="588602.SAMN04487991_2875"/>
<dbReference type="AlphaFoldDB" id="A0A1I3TXE2"/>
<evidence type="ECO:0000256" key="1">
    <source>
        <dbReference type="ARBA" id="ARBA00023002"/>
    </source>
</evidence>
<dbReference type="GO" id="GO:0005737">
    <property type="term" value="C:cytoplasm"/>
    <property type="evidence" value="ECO:0007669"/>
    <property type="project" value="TreeGrafter"/>
</dbReference>
<evidence type="ECO:0000313" key="3">
    <source>
        <dbReference type="EMBL" id="SFJ74197.1"/>
    </source>
</evidence>
<sequence>MKKYRLAAPEICAPEQRSFWLQDAGGSVATQALVGNEETDVAIVGGGFCGLWTALRLRERDRNLKITILEADFCGSGASGRNGGQVHSWFAEIDLLEKLVGPEEARSLCNASVDAIDELAELQMSGRIDMKLRLDGWYWTASSKAQEGAWQNAEGLCAAQGIKPFETCDAATLHKETGSSASYQGIVEKHAGTVQPACLALGLRDLALSQGISIHEASPVLSLLQGETWQLSCPQGQVQAKKVVICNNAWASAIPELRRYLYVVASQVIATEPAADILDRLGWKDGKAICDSQANVLYYQRTQEGRVIFGRGSGEVAYKGLMGPEFNQSPNHGSDNKKELRRVYPELANLSVTHDWAGPVDCMVEHLPVFGEMEDAPGLFYGVGFNGTGIAQTPVAGHILASLVLGADDKWSRSGLVGLTRRTALPPEPLRYLGARVVRHAICKRNDLEIQNKKVGWINRKISELAPSA</sequence>
<reference evidence="4" key="1">
    <citation type="submission" date="2016-10" db="EMBL/GenBank/DDBJ databases">
        <authorList>
            <person name="Varghese N."/>
            <person name="Submissions S."/>
        </authorList>
    </citation>
    <scope>NUCLEOTIDE SEQUENCE [LARGE SCALE GENOMIC DNA]</scope>
    <source>
        <strain evidence="4">DSM 26471</strain>
    </source>
</reference>
<dbReference type="EMBL" id="FORH01000005">
    <property type="protein sequence ID" value="SFJ74197.1"/>
    <property type="molecule type" value="Genomic_DNA"/>
</dbReference>
<dbReference type="RefSeq" id="WP_090061380.1">
    <property type="nucleotide sequence ID" value="NZ_FORH01000005.1"/>
</dbReference>
<name>A0A1I3TXE2_9RHOB</name>